<feature type="compositionally biased region" description="Basic residues" evidence="5">
    <location>
        <begin position="396"/>
        <end position="405"/>
    </location>
</feature>
<dbReference type="InterPro" id="IPR011701">
    <property type="entry name" value="MFS"/>
</dbReference>
<dbReference type="PANTHER" id="PTHR43129">
    <property type="entry name" value="FOSMIDOMYCIN RESISTANCE PROTEIN"/>
    <property type="match status" value="1"/>
</dbReference>
<dbReference type="Gene3D" id="1.20.1250.20">
    <property type="entry name" value="MFS general substrate transporter like domains"/>
    <property type="match status" value="1"/>
</dbReference>
<dbReference type="Proteomes" id="UP000295151">
    <property type="component" value="Unassembled WGS sequence"/>
</dbReference>
<accession>A0A4R7TBC6</accession>
<keyword evidence="4 6" id="KW-0472">Membrane</keyword>
<dbReference type="GO" id="GO:0022857">
    <property type="term" value="F:transmembrane transporter activity"/>
    <property type="evidence" value="ECO:0007669"/>
    <property type="project" value="InterPro"/>
</dbReference>
<keyword evidence="9" id="KW-1185">Reference proteome</keyword>
<feature type="domain" description="Major facilitator superfamily (MFS) profile" evidence="7">
    <location>
        <begin position="6"/>
        <end position="375"/>
    </location>
</feature>
<feature type="transmembrane region" description="Helical" evidence="6">
    <location>
        <begin position="12"/>
        <end position="31"/>
    </location>
</feature>
<dbReference type="RefSeq" id="WP_133978423.1">
    <property type="nucleotide sequence ID" value="NZ_SOCE01000001.1"/>
</dbReference>
<reference evidence="8 9" key="1">
    <citation type="submission" date="2019-03" db="EMBL/GenBank/DDBJ databases">
        <title>Genomic Encyclopedia of Type Strains, Phase III (KMG-III): the genomes of soil and plant-associated and newly described type strains.</title>
        <authorList>
            <person name="Whitman W."/>
        </authorList>
    </citation>
    <scope>NUCLEOTIDE SEQUENCE [LARGE SCALE GENOMIC DNA]</scope>
    <source>
        <strain evidence="8 9">VKM Ac-2575</strain>
    </source>
</reference>
<evidence type="ECO:0000259" key="7">
    <source>
        <dbReference type="PROSITE" id="PS50850"/>
    </source>
</evidence>
<dbReference type="OrthoDB" id="9770492at2"/>
<keyword evidence="3 6" id="KW-1133">Transmembrane helix</keyword>
<feature type="region of interest" description="Disordered" evidence="5">
    <location>
        <begin position="375"/>
        <end position="405"/>
    </location>
</feature>
<evidence type="ECO:0000256" key="6">
    <source>
        <dbReference type="SAM" id="Phobius"/>
    </source>
</evidence>
<dbReference type="EMBL" id="SOCE01000001">
    <property type="protein sequence ID" value="TDU88736.1"/>
    <property type="molecule type" value="Genomic_DNA"/>
</dbReference>
<dbReference type="AlphaFoldDB" id="A0A4R7TBC6"/>
<feature type="transmembrane region" description="Helical" evidence="6">
    <location>
        <begin position="68"/>
        <end position="87"/>
    </location>
</feature>
<dbReference type="CDD" id="cd17478">
    <property type="entry name" value="MFS_FsR"/>
    <property type="match status" value="1"/>
</dbReference>
<feature type="transmembrane region" description="Helical" evidence="6">
    <location>
        <begin position="289"/>
        <end position="309"/>
    </location>
</feature>
<evidence type="ECO:0000256" key="2">
    <source>
        <dbReference type="ARBA" id="ARBA00022692"/>
    </source>
</evidence>
<keyword evidence="2 6" id="KW-0812">Transmembrane</keyword>
<dbReference type="InterPro" id="IPR036259">
    <property type="entry name" value="MFS_trans_sf"/>
</dbReference>
<feature type="transmembrane region" description="Helical" evidence="6">
    <location>
        <begin position="37"/>
        <end position="56"/>
    </location>
</feature>
<feature type="transmembrane region" description="Helical" evidence="6">
    <location>
        <begin position="264"/>
        <end position="283"/>
    </location>
</feature>
<evidence type="ECO:0000256" key="1">
    <source>
        <dbReference type="ARBA" id="ARBA00004651"/>
    </source>
</evidence>
<evidence type="ECO:0000256" key="5">
    <source>
        <dbReference type="SAM" id="MobiDB-lite"/>
    </source>
</evidence>
<organism evidence="8 9">
    <name type="scientific">Kribbella voronezhensis</name>
    <dbReference type="NCBI Taxonomy" id="2512212"/>
    <lineage>
        <taxon>Bacteria</taxon>
        <taxon>Bacillati</taxon>
        <taxon>Actinomycetota</taxon>
        <taxon>Actinomycetes</taxon>
        <taxon>Propionibacteriales</taxon>
        <taxon>Kribbellaceae</taxon>
        <taxon>Kribbella</taxon>
    </lineage>
</organism>
<feature type="transmembrane region" description="Helical" evidence="6">
    <location>
        <begin position="231"/>
        <end position="252"/>
    </location>
</feature>
<feature type="transmembrane region" description="Helical" evidence="6">
    <location>
        <begin position="93"/>
        <end position="110"/>
    </location>
</feature>
<dbReference type="GO" id="GO:0005886">
    <property type="term" value="C:plasma membrane"/>
    <property type="evidence" value="ECO:0007669"/>
    <property type="project" value="UniProtKB-SubCell"/>
</dbReference>
<dbReference type="PANTHER" id="PTHR43129:SF1">
    <property type="entry name" value="FOSMIDOMYCIN RESISTANCE PROTEIN"/>
    <property type="match status" value="1"/>
</dbReference>
<comment type="subcellular location">
    <subcellularLocation>
        <location evidence="1">Cell membrane</location>
        <topology evidence="1">Multi-pass membrane protein</topology>
    </subcellularLocation>
</comment>
<dbReference type="PROSITE" id="PS50850">
    <property type="entry name" value="MFS"/>
    <property type="match status" value="1"/>
</dbReference>
<feature type="transmembrane region" description="Helical" evidence="6">
    <location>
        <begin position="321"/>
        <end position="340"/>
    </location>
</feature>
<dbReference type="InterPro" id="IPR020846">
    <property type="entry name" value="MFS_dom"/>
</dbReference>
<evidence type="ECO:0000313" key="8">
    <source>
        <dbReference type="EMBL" id="TDU88736.1"/>
    </source>
</evidence>
<evidence type="ECO:0000256" key="3">
    <source>
        <dbReference type="ARBA" id="ARBA00022989"/>
    </source>
</evidence>
<gene>
    <name evidence="8" type="ORF">EV138_2282</name>
</gene>
<dbReference type="Pfam" id="PF07690">
    <property type="entry name" value="MFS_1"/>
    <property type="match status" value="1"/>
</dbReference>
<dbReference type="SUPFAM" id="SSF103473">
    <property type="entry name" value="MFS general substrate transporter"/>
    <property type="match status" value="1"/>
</dbReference>
<evidence type="ECO:0000256" key="4">
    <source>
        <dbReference type="ARBA" id="ARBA00023136"/>
    </source>
</evidence>
<evidence type="ECO:0000313" key="9">
    <source>
        <dbReference type="Proteomes" id="UP000295151"/>
    </source>
</evidence>
<feature type="transmembrane region" description="Helical" evidence="6">
    <location>
        <begin position="131"/>
        <end position="152"/>
    </location>
</feature>
<name>A0A4R7TBC6_9ACTN</name>
<protein>
    <submittedName>
        <fullName evidence="8">FSR family fosmidomycin resistance protein-like MFS transporter</fullName>
    </submittedName>
</protein>
<comment type="caution">
    <text evidence="8">The sequence shown here is derived from an EMBL/GenBank/DDBJ whole genome shotgun (WGS) entry which is preliminary data.</text>
</comment>
<feature type="transmembrane region" description="Helical" evidence="6">
    <location>
        <begin position="158"/>
        <end position="177"/>
    </location>
</feature>
<feature type="transmembrane region" description="Helical" evidence="6">
    <location>
        <begin position="352"/>
        <end position="371"/>
    </location>
</feature>
<sequence length="405" mass="41264">MTKRSATPVMAMGHAGVDFYQGLIPVLVPFLVLDRGLGYSAVSVVVLAGTVASAATQPAFGWLVDRRTLPWILPASMLTCAAGVILLGSSTSFTTTLVAAAMVGLGVAAYHPSAARIARVVTGGGHRAMSWFSLGGNAGFVLAPLAAGPVLSRLGLQATGWLAVPALVGIAVTLPVLSKYKPTATNRSTAKGSDDWSAFGQLTLIVVLRSIAYLGLAGFVGLYAVQRVGGGGGAATAAVFALYAGAAVGTVLGGRFAERWGRLAVVRAGYLATTLLLPVLLLVPGPSLYGAIALVGTALSLPFSLHITLGQDLLPTRPGTASGVTLGLAVSAGGLFAPLIGAVVDRTSLRTGLALLIVFVAAAWLISLRLAPRSTGLSQGGRRRKPPRGDPPASPQRRRSAHSRP</sequence>
<feature type="transmembrane region" description="Helical" evidence="6">
    <location>
        <begin position="198"/>
        <end position="225"/>
    </location>
</feature>
<proteinExistence type="predicted"/>